<comment type="caution">
    <text evidence="1">The sequence shown here is derived from an EMBL/GenBank/DDBJ whole genome shotgun (WGS) entry which is preliminary data.</text>
</comment>
<dbReference type="SUPFAM" id="SSF53448">
    <property type="entry name" value="Nucleotide-diphospho-sugar transferases"/>
    <property type="match status" value="1"/>
</dbReference>
<protein>
    <submittedName>
        <fullName evidence="1">Uncharacterized protein</fullName>
    </submittedName>
</protein>
<reference evidence="1 2" key="1">
    <citation type="journal article" date="2016" name="Nat. Commun.">
        <title>Thousands of microbial genomes shed light on interconnected biogeochemical processes in an aquifer system.</title>
        <authorList>
            <person name="Anantharaman K."/>
            <person name="Brown C.T."/>
            <person name="Hug L.A."/>
            <person name="Sharon I."/>
            <person name="Castelle C.J."/>
            <person name="Probst A.J."/>
            <person name="Thomas B.C."/>
            <person name="Singh A."/>
            <person name="Wilkins M.J."/>
            <person name="Karaoz U."/>
            <person name="Brodie E.L."/>
            <person name="Williams K.H."/>
            <person name="Hubbard S.S."/>
            <person name="Banfield J.F."/>
        </authorList>
    </citation>
    <scope>NUCLEOTIDE SEQUENCE [LARGE SCALE GENOMIC DNA]</scope>
</reference>
<gene>
    <name evidence="1" type="ORF">A3J30_01600</name>
</gene>
<evidence type="ECO:0000313" key="2">
    <source>
        <dbReference type="Proteomes" id="UP000178222"/>
    </source>
</evidence>
<dbReference type="AlphaFoldDB" id="A0A1G2RV78"/>
<proteinExistence type="predicted"/>
<evidence type="ECO:0000313" key="1">
    <source>
        <dbReference type="EMBL" id="OHA76766.1"/>
    </source>
</evidence>
<dbReference type="Gene3D" id="3.90.550.10">
    <property type="entry name" value="Spore Coat Polysaccharide Biosynthesis Protein SpsA, Chain A"/>
    <property type="match status" value="1"/>
</dbReference>
<dbReference type="EMBL" id="MHUL01000024">
    <property type="protein sequence ID" value="OHA76766.1"/>
    <property type="molecule type" value="Genomic_DNA"/>
</dbReference>
<dbReference type="Proteomes" id="UP000178222">
    <property type="component" value="Unassembled WGS sequence"/>
</dbReference>
<name>A0A1G2RV78_9BACT</name>
<organism evidence="1 2">
    <name type="scientific">Candidatus Wildermuthbacteria bacterium RIFCSPLOWO2_02_FULL_47_9c</name>
    <dbReference type="NCBI Taxonomy" id="1802466"/>
    <lineage>
        <taxon>Bacteria</taxon>
        <taxon>Candidatus Wildermuthiibacteriota</taxon>
    </lineage>
</organism>
<accession>A0A1G2RV78</accession>
<dbReference type="InterPro" id="IPR029044">
    <property type="entry name" value="Nucleotide-diphossugar_trans"/>
</dbReference>
<sequence length="408" mass="46332">MAIKDDELKVILGGVDPLRVQEAYQNVNGLLAGDLQTHLNSGYLQPNAEDLRVQEERINSFLQSGKLAIVVPMRERGPVIRPLLNTLIKERHVALGTILVVNDGSDKAALDEVRQHNSNVHLVSRDEVLDVLKWDKLLRILNLRERPRGKGVAVLAGYLSQYIWARRNDRHPLWLGQNDAEIAQFDRYQCWEHLGYGIVTRPGAQYVKMAKFGRTNERCMAARWMLLVFAQAESVAPEIQRRAEEMAYRLGRHKWMLTGEFALRWELAMDRPFATGYLEETLTSLFSEDYCAQWCPEGDGVVQVANPNPRLDAANDERKEAIMQQQISNFILSVALGETLPIDQWGIETIKRLNHTIMADPIVMGWIPLDEGSVKAEVAPNNRLIPSITMLDRAKLIDWEKAKNLSAP</sequence>